<evidence type="ECO:0000259" key="4">
    <source>
        <dbReference type="PROSITE" id="PS51387"/>
    </source>
</evidence>
<dbReference type="SUPFAM" id="SSF56176">
    <property type="entry name" value="FAD-binding/transporter-associated domain-like"/>
    <property type="match status" value="1"/>
</dbReference>
<dbReference type="Gene3D" id="3.30.390.50">
    <property type="entry name" value="CO dehydrogenase flavoprotein, C-terminal domain"/>
    <property type="match status" value="1"/>
</dbReference>
<dbReference type="InterPro" id="IPR005107">
    <property type="entry name" value="CO_DH_flav_C"/>
</dbReference>
<dbReference type="InterPro" id="IPR016166">
    <property type="entry name" value="FAD-bd_PCMH"/>
</dbReference>
<protein>
    <submittedName>
        <fullName evidence="5">Xanthine dehydrogenase family protein subunit M</fullName>
    </submittedName>
</protein>
<dbReference type="RefSeq" id="WP_196122289.1">
    <property type="nucleotide sequence ID" value="NZ_JADMCD010000014.1"/>
</dbReference>
<evidence type="ECO:0000313" key="5">
    <source>
        <dbReference type="EMBL" id="MBF8643214.1"/>
    </source>
</evidence>
<dbReference type="Pfam" id="PF00941">
    <property type="entry name" value="FAD_binding_5"/>
    <property type="match status" value="1"/>
</dbReference>
<keyword evidence="1" id="KW-0285">Flavoprotein</keyword>
<evidence type="ECO:0000256" key="3">
    <source>
        <dbReference type="ARBA" id="ARBA00023002"/>
    </source>
</evidence>
<keyword evidence="6" id="KW-1185">Reference proteome</keyword>
<evidence type="ECO:0000256" key="2">
    <source>
        <dbReference type="ARBA" id="ARBA00022827"/>
    </source>
</evidence>
<proteinExistence type="predicted"/>
<dbReference type="Pfam" id="PF03450">
    <property type="entry name" value="CO_deh_flav_C"/>
    <property type="match status" value="1"/>
</dbReference>
<dbReference type="InterPro" id="IPR036318">
    <property type="entry name" value="FAD-bd_PCMH-like_sf"/>
</dbReference>
<organism evidence="5 6">
    <name type="scientific">Pseudomonas luteola</name>
    <dbReference type="NCBI Taxonomy" id="47886"/>
    <lineage>
        <taxon>Bacteria</taxon>
        <taxon>Pseudomonadati</taxon>
        <taxon>Pseudomonadota</taxon>
        <taxon>Gammaproteobacteria</taxon>
        <taxon>Pseudomonadales</taxon>
        <taxon>Pseudomonadaceae</taxon>
        <taxon>Pseudomonas</taxon>
    </lineage>
</organism>
<dbReference type="InterPro" id="IPR036683">
    <property type="entry name" value="CO_DH_flav_C_dom_sf"/>
</dbReference>
<dbReference type="InterPro" id="IPR016169">
    <property type="entry name" value="FAD-bd_PCMH_sub2"/>
</dbReference>
<evidence type="ECO:0000313" key="6">
    <source>
        <dbReference type="Proteomes" id="UP000626180"/>
    </source>
</evidence>
<dbReference type="Gene3D" id="3.30.465.10">
    <property type="match status" value="1"/>
</dbReference>
<dbReference type="PANTHER" id="PTHR42659:SF2">
    <property type="entry name" value="XANTHINE DEHYDROGENASE SUBUNIT C-RELATED"/>
    <property type="match status" value="1"/>
</dbReference>
<dbReference type="Proteomes" id="UP000626180">
    <property type="component" value="Unassembled WGS sequence"/>
</dbReference>
<evidence type="ECO:0000256" key="1">
    <source>
        <dbReference type="ARBA" id="ARBA00022630"/>
    </source>
</evidence>
<dbReference type="PROSITE" id="PS51387">
    <property type="entry name" value="FAD_PCMH"/>
    <property type="match status" value="1"/>
</dbReference>
<dbReference type="InterPro" id="IPR051312">
    <property type="entry name" value="Diverse_Substr_Oxidored"/>
</dbReference>
<dbReference type="Gene3D" id="3.30.43.10">
    <property type="entry name" value="Uridine Diphospho-n-acetylenolpyruvylglucosamine Reductase, domain 2"/>
    <property type="match status" value="1"/>
</dbReference>
<dbReference type="InterPro" id="IPR002346">
    <property type="entry name" value="Mopterin_DH_FAD-bd"/>
</dbReference>
<gene>
    <name evidence="5" type="ORF">IRZ65_21335</name>
</gene>
<dbReference type="EMBL" id="JADMCD010000014">
    <property type="protein sequence ID" value="MBF8643214.1"/>
    <property type="molecule type" value="Genomic_DNA"/>
</dbReference>
<name>A0ABS0FSF5_PSELU</name>
<reference evidence="5 6" key="1">
    <citation type="submission" date="2020-10" db="EMBL/GenBank/DDBJ databases">
        <title>Genome sequences of Pseudomonas isolates.</title>
        <authorList>
            <person name="Wessels L."/>
            <person name="Reich F."/>
            <person name="Hammerl J."/>
        </authorList>
    </citation>
    <scope>NUCLEOTIDE SEQUENCE [LARGE SCALE GENOMIC DNA]</scope>
    <source>
        <strain evidence="5 6">20-MO00624-0</strain>
    </source>
</reference>
<dbReference type="SMART" id="SM01092">
    <property type="entry name" value="CO_deh_flav_C"/>
    <property type="match status" value="1"/>
</dbReference>
<feature type="domain" description="FAD-binding PCMH-type" evidence="4">
    <location>
        <begin position="1"/>
        <end position="177"/>
    </location>
</feature>
<comment type="caution">
    <text evidence="5">The sequence shown here is derived from an EMBL/GenBank/DDBJ whole genome shotgun (WGS) entry which is preliminary data.</text>
</comment>
<keyword evidence="3" id="KW-0560">Oxidoreductase</keyword>
<dbReference type="PANTHER" id="PTHR42659">
    <property type="entry name" value="XANTHINE DEHYDROGENASE SUBUNIT C-RELATED"/>
    <property type="match status" value="1"/>
</dbReference>
<keyword evidence="2" id="KW-0274">FAD</keyword>
<dbReference type="InterPro" id="IPR016167">
    <property type="entry name" value="FAD-bd_PCMH_sub1"/>
</dbReference>
<dbReference type="SUPFAM" id="SSF55447">
    <property type="entry name" value="CO dehydrogenase flavoprotein C-terminal domain-like"/>
    <property type="match status" value="1"/>
</dbReference>
<sequence>MKAAEFVYLRPASVAEAVDCLSEYAGEARVIAGGQSLMPMLNMRLWRLGALVDINHLAELARIETQGEETLIGALVRHASVETSPLVAERLPLLTTMIHHVGDRQVRNRGTLGGSLVQGDPTGEMPLGCLVLGARVRVQGPGGVREIAMSDFYDGSYAATLEFDEMLTEVVFPRHPSHHAFLELTRRHGDFCVLSVAVTGEHDADGCWHDLRIGLGGVNDTPVLAEAAAARLEGTRLADGDITEAAEAALAAIDPASDIRASAEYRAHLVPVYVRRALQRLRAHAHGQSIEGVDR</sequence>
<accession>A0ABS0FSF5</accession>